<keyword evidence="2" id="KW-1185">Reference proteome</keyword>
<name>A0ABN7W964_GIGMA</name>
<dbReference type="EMBL" id="CAJVQB010035595">
    <property type="protein sequence ID" value="CAG8822756.1"/>
    <property type="molecule type" value="Genomic_DNA"/>
</dbReference>
<feature type="non-terminal residue" evidence="1">
    <location>
        <position position="1"/>
    </location>
</feature>
<organism evidence="1 2">
    <name type="scientific">Gigaspora margarita</name>
    <dbReference type="NCBI Taxonomy" id="4874"/>
    <lineage>
        <taxon>Eukaryota</taxon>
        <taxon>Fungi</taxon>
        <taxon>Fungi incertae sedis</taxon>
        <taxon>Mucoromycota</taxon>
        <taxon>Glomeromycotina</taxon>
        <taxon>Glomeromycetes</taxon>
        <taxon>Diversisporales</taxon>
        <taxon>Gigasporaceae</taxon>
        <taxon>Gigaspora</taxon>
    </lineage>
</organism>
<comment type="caution">
    <text evidence="1">The sequence shown here is derived from an EMBL/GenBank/DDBJ whole genome shotgun (WGS) entry which is preliminary data.</text>
</comment>
<dbReference type="Proteomes" id="UP000789901">
    <property type="component" value="Unassembled WGS sequence"/>
</dbReference>
<proteinExistence type="predicted"/>
<sequence length="123" mass="14578">KFILVINDDDEAMNYNSVKDATADSVKKKKMVSHEIELIRKESLLPRNEYLHLKNENERKLSNSEHSSYIVKNKRRKRISSDLEIGRLLNKLNLIDPSLAYIWCQIFKSERNDELDESHNYEN</sequence>
<evidence type="ECO:0000313" key="2">
    <source>
        <dbReference type="Proteomes" id="UP000789901"/>
    </source>
</evidence>
<reference evidence="1 2" key="1">
    <citation type="submission" date="2021-06" db="EMBL/GenBank/DDBJ databases">
        <authorList>
            <person name="Kallberg Y."/>
            <person name="Tangrot J."/>
            <person name="Rosling A."/>
        </authorList>
    </citation>
    <scope>NUCLEOTIDE SEQUENCE [LARGE SCALE GENOMIC DNA]</scope>
    <source>
        <strain evidence="1 2">120-4 pot B 10/14</strain>
    </source>
</reference>
<protein>
    <submittedName>
        <fullName evidence="1">15200_t:CDS:1</fullName>
    </submittedName>
</protein>
<gene>
    <name evidence="1" type="ORF">GMARGA_LOCUS28169</name>
</gene>
<evidence type="ECO:0000313" key="1">
    <source>
        <dbReference type="EMBL" id="CAG8822756.1"/>
    </source>
</evidence>
<accession>A0ABN7W964</accession>